<dbReference type="RefSeq" id="WP_169585528.1">
    <property type="nucleotide sequence ID" value="NZ_VCQU01000002.1"/>
</dbReference>
<gene>
    <name evidence="2" type="ORF">FGL95_07095</name>
</gene>
<evidence type="ECO:0000313" key="3">
    <source>
        <dbReference type="Proteomes" id="UP000535543"/>
    </source>
</evidence>
<dbReference type="Pfam" id="PF05235">
    <property type="entry name" value="CHAD"/>
    <property type="match status" value="1"/>
</dbReference>
<dbReference type="Proteomes" id="UP000535543">
    <property type="component" value="Unassembled WGS sequence"/>
</dbReference>
<comment type="caution">
    <text evidence="2">The sequence shown here is derived from an EMBL/GenBank/DDBJ whole genome shotgun (WGS) entry which is preliminary data.</text>
</comment>
<dbReference type="InterPro" id="IPR007899">
    <property type="entry name" value="CHAD_dom"/>
</dbReference>
<dbReference type="SMART" id="SM00880">
    <property type="entry name" value="CHAD"/>
    <property type="match status" value="1"/>
</dbReference>
<reference evidence="2 3" key="1">
    <citation type="submission" date="2019-05" db="EMBL/GenBank/DDBJ databases">
        <authorList>
            <person name="Lee S.D."/>
        </authorList>
    </citation>
    <scope>NUCLEOTIDE SEQUENCE [LARGE SCALE GENOMIC DNA]</scope>
    <source>
        <strain evidence="2 3">YC2-7</strain>
    </source>
</reference>
<dbReference type="InterPro" id="IPR038186">
    <property type="entry name" value="CHAD_dom_sf"/>
</dbReference>
<accession>A0A848KF42</accession>
<feature type="domain" description="CHAD" evidence="1">
    <location>
        <begin position="217"/>
        <end position="510"/>
    </location>
</feature>
<dbReference type="PANTHER" id="PTHR39339">
    <property type="entry name" value="SLR1444 PROTEIN"/>
    <property type="match status" value="1"/>
</dbReference>
<dbReference type="AlphaFoldDB" id="A0A848KF42"/>
<dbReference type="EMBL" id="VCQU01000002">
    <property type="protein sequence ID" value="NMN94800.1"/>
    <property type="molecule type" value="Genomic_DNA"/>
</dbReference>
<organism evidence="2 3">
    <name type="scientific">Antrihabitans stalactiti</name>
    <dbReference type="NCBI Taxonomy" id="2584121"/>
    <lineage>
        <taxon>Bacteria</taxon>
        <taxon>Bacillati</taxon>
        <taxon>Actinomycetota</taxon>
        <taxon>Actinomycetes</taxon>
        <taxon>Mycobacteriales</taxon>
        <taxon>Nocardiaceae</taxon>
        <taxon>Antrihabitans</taxon>
    </lineage>
</organism>
<evidence type="ECO:0000259" key="1">
    <source>
        <dbReference type="PROSITE" id="PS51708"/>
    </source>
</evidence>
<evidence type="ECO:0000313" key="2">
    <source>
        <dbReference type="EMBL" id="NMN94800.1"/>
    </source>
</evidence>
<protein>
    <submittedName>
        <fullName evidence="2">CHAD domain-containing protein</fullName>
    </submittedName>
</protein>
<sequence length="518" mass="56664">MADHSDPLTLVWRGEPTDLDESDVPAALEALAAEYSLTPGNRRTVSTTYVDTVDGRLRSRGLTLSHERTTGGGELVLVGEDQVTRTALTEPQHWPARIEQLAEGAVRNAVAGPLWIRAAVPVLRSKSTTREIAVRNSDDKIVVRLEWTAAEGVEPPTKPIVRVTVRPVLGYQSDAAAVGKALLATDVFGKAKNSLYEALTRAVGVSIDRSTGDVMAADTRADVAVATALLGFTDAITSNVDGTVKDIDSEFLHDLRVAVRRTRSMLKLAGDVLPGEIAARYEPEFRWLGDLTTPTRDLDVYLLELDDLAHHLTVGEPTDLDAFGEHLRTVRVTERRTLARGLGSARFTDFMESWRAELVAAADGSATSARKLTAAALAADRISRTYKRVVKKAQAITPESESEEVHALRKRCKELRYLLEVFGPVCEPTAHRGAVKDLKQLQDLLGKFQDGEMQSAGLRVFAQEMLEAERPPAATLLAMGELSAAFGRQQREAREALNDQLHRYLGPHAHKRIEALLP</sequence>
<name>A0A848KF42_9NOCA</name>
<keyword evidence="3" id="KW-1185">Reference proteome</keyword>
<proteinExistence type="predicted"/>
<reference evidence="2 3" key="2">
    <citation type="submission" date="2020-06" db="EMBL/GenBank/DDBJ databases">
        <title>Antribacter stalactiti gen. nov., sp. nov., a new member of the family Nacardiaceae isolated from a cave.</title>
        <authorList>
            <person name="Kim I.S."/>
        </authorList>
    </citation>
    <scope>NUCLEOTIDE SEQUENCE [LARGE SCALE GENOMIC DNA]</scope>
    <source>
        <strain evidence="2 3">YC2-7</strain>
    </source>
</reference>
<dbReference type="PANTHER" id="PTHR39339:SF1">
    <property type="entry name" value="CHAD DOMAIN-CONTAINING PROTEIN"/>
    <property type="match status" value="1"/>
</dbReference>
<dbReference type="PROSITE" id="PS51708">
    <property type="entry name" value="CHAD"/>
    <property type="match status" value="1"/>
</dbReference>
<dbReference type="Gene3D" id="1.40.20.10">
    <property type="entry name" value="CHAD domain"/>
    <property type="match status" value="1"/>
</dbReference>